<feature type="signal peptide" evidence="2">
    <location>
        <begin position="1"/>
        <end position="17"/>
    </location>
</feature>
<evidence type="ECO:0000256" key="1">
    <source>
        <dbReference type="SAM" id="MobiDB-lite"/>
    </source>
</evidence>
<gene>
    <name evidence="4" type="primary">LOC111131292</name>
</gene>
<evidence type="ECO:0000256" key="2">
    <source>
        <dbReference type="SAM" id="SignalP"/>
    </source>
</evidence>
<accession>A0A8B8E2P7</accession>
<dbReference type="AlphaFoldDB" id="A0A8B8E2P7"/>
<dbReference type="OrthoDB" id="6099290at2759"/>
<reference evidence="3" key="1">
    <citation type="submission" date="2024-06" db="UniProtKB">
        <authorList>
            <consortium name="RefSeq"/>
        </authorList>
    </citation>
    <scope>NUCLEOTIDE SEQUENCE [LARGE SCALE GENOMIC DNA]</scope>
</reference>
<dbReference type="Proteomes" id="UP000694844">
    <property type="component" value="Chromosome 1"/>
</dbReference>
<dbReference type="GeneID" id="111131292"/>
<keyword evidence="2" id="KW-0732">Signal</keyword>
<reference evidence="4" key="2">
    <citation type="submission" date="2025-08" db="UniProtKB">
        <authorList>
            <consortium name="RefSeq"/>
        </authorList>
    </citation>
    <scope>IDENTIFICATION</scope>
    <source>
        <tissue evidence="4">Whole sample</tissue>
    </source>
</reference>
<protein>
    <submittedName>
        <fullName evidence="4">Uncharacterized protein LOC111131292</fullName>
    </submittedName>
</protein>
<evidence type="ECO:0000313" key="4">
    <source>
        <dbReference type="RefSeq" id="XP_022334490.1"/>
    </source>
</evidence>
<feature type="compositionally biased region" description="Low complexity" evidence="1">
    <location>
        <begin position="149"/>
        <end position="187"/>
    </location>
</feature>
<dbReference type="KEGG" id="cvn:111131292"/>
<feature type="region of interest" description="Disordered" evidence="1">
    <location>
        <begin position="139"/>
        <end position="187"/>
    </location>
</feature>
<organism evidence="3 4">
    <name type="scientific">Crassostrea virginica</name>
    <name type="common">Eastern oyster</name>
    <dbReference type="NCBI Taxonomy" id="6565"/>
    <lineage>
        <taxon>Eukaryota</taxon>
        <taxon>Metazoa</taxon>
        <taxon>Spiralia</taxon>
        <taxon>Lophotrochozoa</taxon>
        <taxon>Mollusca</taxon>
        <taxon>Bivalvia</taxon>
        <taxon>Autobranchia</taxon>
        <taxon>Pteriomorphia</taxon>
        <taxon>Ostreida</taxon>
        <taxon>Ostreoidea</taxon>
        <taxon>Ostreidae</taxon>
        <taxon>Crassostrea</taxon>
    </lineage>
</organism>
<evidence type="ECO:0000313" key="3">
    <source>
        <dbReference type="Proteomes" id="UP000694844"/>
    </source>
</evidence>
<feature type="chain" id="PRO_5034065022" evidence="2">
    <location>
        <begin position="18"/>
        <end position="342"/>
    </location>
</feature>
<dbReference type="RefSeq" id="XP_022334490.1">
    <property type="nucleotide sequence ID" value="XM_022478782.1"/>
</dbReference>
<proteinExistence type="predicted"/>
<sequence>MAARVLVLALTAFCVDAFIYDTLNQNGRYNSFNTHEPCNHIKDLIHEWAIHNHMDAVKHIYEYLVTHDKTHQGHTDQVGRRSAKRYTYSSNFDEAFDQHNRHPDENRIKTLIQHNNEADCVDRLQTYCEDLLHIQHHSAHSTTHKPQDKPTTVPVTTAPPTTKKPVVTTTVPPTTTAMPPTTTATDATTTATDATTTATDITTTTLAPLNLKTCDALAFVMALASGNQVLDQNAGLCSDGTHTESEAILLQTCKAPAPSTWTPGPKVMENCAQIPAYTPIATFEFGQYNLDSSSLSGIFVECTDDGFKIAAQLCGHGPEIYTLHKGASTLRQNADNYYVVLI</sequence>
<keyword evidence="3" id="KW-1185">Reference proteome</keyword>
<name>A0A8B8E2P7_CRAVI</name>